<dbReference type="GO" id="GO:0016810">
    <property type="term" value="F:hydrolase activity, acting on carbon-nitrogen (but not peptide) bonds"/>
    <property type="evidence" value="ECO:0007669"/>
    <property type="project" value="InterPro"/>
</dbReference>
<accession>X1A9Y3</accession>
<dbReference type="Pfam" id="PF01979">
    <property type="entry name" value="Amidohydro_1"/>
    <property type="match status" value="1"/>
</dbReference>
<dbReference type="EMBL" id="BART01008144">
    <property type="protein sequence ID" value="GAG69468.1"/>
    <property type="molecule type" value="Genomic_DNA"/>
</dbReference>
<dbReference type="SUPFAM" id="SSF51556">
    <property type="entry name" value="Metallo-dependent hydrolases"/>
    <property type="match status" value="1"/>
</dbReference>
<dbReference type="InterPro" id="IPR011059">
    <property type="entry name" value="Metal-dep_hydrolase_composite"/>
</dbReference>
<dbReference type="InterPro" id="IPR032466">
    <property type="entry name" value="Metal_Hydrolase"/>
</dbReference>
<dbReference type="Gene3D" id="3.20.20.140">
    <property type="entry name" value="Metal-dependent hydrolases"/>
    <property type="match status" value="1"/>
</dbReference>
<dbReference type="AlphaFoldDB" id="X1A9Y3"/>
<protein>
    <recommendedName>
        <fullName evidence="1">Amidohydrolase-related domain-containing protein</fullName>
    </recommendedName>
</protein>
<organism evidence="2">
    <name type="scientific">marine sediment metagenome</name>
    <dbReference type="NCBI Taxonomy" id="412755"/>
    <lineage>
        <taxon>unclassified sequences</taxon>
        <taxon>metagenomes</taxon>
        <taxon>ecological metagenomes</taxon>
    </lineage>
</organism>
<evidence type="ECO:0000313" key="2">
    <source>
        <dbReference type="EMBL" id="GAG69468.1"/>
    </source>
</evidence>
<dbReference type="SUPFAM" id="SSF51338">
    <property type="entry name" value="Composite domain of metallo-dependent hydrolases"/>
    <property type="match status" value="1"/>
</dbReference>
<reference evidence="2" key="1">
    <citation type="journal article" date="2014" name="Front. Microbiol.">
        <title>High frequency of phylogenetically diverse reductive dehalogenase-homologous genes in deep subseafloor sedimentary metagenomes.</title>
        <authorList>
            <person name="Kawai M."/>
            <person name="Futagami T."/>
            <person name="Toyoda A."/>
            <person name="Takaki Y."/>
            <person name="Nishi S."/>
            <person name="Hori S."/>
            <person name="Arai W."/>
            <person name="Tsubouchi T."/>
            <person name="Morono Y."/>
            <person name="Uchiyama I."/>
            <person name="Ito T."/>
            <person name="Fujiyama A."/>
            <person name="Inagaki F."/>
            <person name="Takami H."/>
        </authorList>
    </citation>
    <scope>NUCLEOTIDE SEQUENCE</scope>
    <source>
        <strain evidence="2">Expedition CK06-06</strain>
    </source>
</reference>
<comment type="caution">
    <text evidence="2">The sequence shown here is derived from an EMBL/GenBank/DDBJ whole genome shotgun (WGS) entry which is preliminary data.</text>
</comment>
<sequence>LARMGLTTMEHWYGLPESFLDHLTIQDWPLDAVYGNEQDRFGNAGRLWSQAAPPYSKKWNKVMNELIELDFTLVPTLTIYEASRDLMRARRAEWHEEYTLPVLWKFYEPSRTSHGAYWYYWTTEDEVAWRNNYKLWMTFINEYKNRGGRVAMGADSGFIYKLWGFGFIREFELLREAGLHPLEIIRTATLMGAEALGVDDKLGTIEPGKLADLAIVSENPLKNFKVLYGTGAIKLNENNKAERIGRVAYTIKDGIVYDAKQLLADVRAMVRDAKEKENFEIIQPGMKKR</sequence>
<dbReference type="PANTHER" id="PTHR43135:SF3">
    <property type="entry name" value="ALPHA-D-RIBOSE 1-METHYLPHOSPHONATE 5-TRIPHOSPHATE DIPHOSPHATASE"/>
    <property type="match status" value="1"/>
</dbReference>
<dbReference type="PANTHER" id="PTHR43135">
    <property type="entry name" value="ALPHA-D-RIBOSE 1-METHYLPHOSPHONATE 5-TRIPHOSPHATE DIPHOSPHATASE"/>
    <property type="match status" value="1"/>
</dbReference>
<gene>
    <name evidence="2" type="ORF">S01H4_18382</name>
</gene>
<feature type="non-terminal residue" evidence="2">
    <location>
        <position position="1"/>
    </location>
</feature>
<feature type="domain" description="Amidohydrolase-related" evidence="1">
    <location>
        <begin position="143"/>
        <end position="254"/>
    </location>
</feature>
<evidence type="ECO:0000259" key="1">
    <source>
        <dbReference type="Pfam" id="PF01979"/>
    </source>
</evidence>
<proteinExistence type="predicted"/>
<dbReference type="InterPro" id="IPR006680">
    <property type="entry name" value="Amidohydro-rel"/>
</dbReference>
<name>X1A9Y3_9ZZZZ</name>
<dbReference type="InterPro" id="IPR051781">
    <property type="entry name" value="Metallo-dep_Hydrolase"/>
</dbReference>